<dbReference type="Proteomes" id="UP001470230">
    <property type="component" value="Unassembled WGS sequence"/>
</dbReference>
<protein>
    <recommendedName>
        <fullName evidence="6">TPR Domain containing protein</fullName>
    </recommendedName>
</protein>
<dbReference type="SMART" id="SM00028">
    <property type="entry name" value="TPR"/>
    <property type="match status" value="4"/>
</dbReference>
<feature type="repeat" description="TPR" evidence="3">
    <location>
        <begin position="103"/>
        <end position="136"/>
    </location>
</feature>
<dbReference type="EMBL" id="JAPFFF010000015">
    <property type="protein sequence ID" value="KAK8866456.1"/>
    <property type="molecule type" value="Genomic_DNA"/>
</dbReference>
<dbReference type="InterPro" id="IPR011990">
    <property type="entry name" value="TPR-like_helical_dom_sf"/>
</dbReference>
<evidence type="ECO:0000313" key="4">
    <source>
        <dbReference type="EMBL" id="KAK8866456.1"/>
    </source>
</evidence>
<accession>A0ABR2IQT1</accession>
<dbReference type="Pfam" id="PF13181">
    <property type="entry name" value="TPR_8"/>
    <property type="match status" value="3"/>
</dbReference>
<keyword evidence="5" id="KW-1185">Reference proteome</keyword>
<dbReference type="PROSITE" id="PS50005">
    <property type="entry name" value="TPR"/>
    <property type="match status" value="2"/>
</dbReference>
<name>A0ABR2IQT1_9EUKA</name>
<dbReference type="PANTHER" id="PTHR14017">
    <property type="entry name" value="LYSINE-SPECIFIC DEMETHYLASE"/>
    <property type="match status" value="1"/>
</dbReference>
<comment type="subcellular location">
    <subcellularLocation>
        <location evidence="1">Nucleus</location>
    </subcellularLocation>
</comment>
<dbReference type="SUPFAM" id="SSF48452">
    <property type="entry name" value="TPR-like"/>
    <property type="match status" value="1"/>
</dbReference>
<dbReference type="Gene3D" id="1.25.40.10">
    <property type="entry name" value="Tetratricopeptide repeat domain"/>
    <property type="match status" value="3"/>
</dbReference>
<organism evidence="4 5">
    <name type="scientific">Tritrichomonas musculus</name>
    <dbReference type="NCBI Taxonomy" id="1915356"/>
    <lineage>
        <taxon>Eukaryota</taxon>
        <taxon>Metamonada</taxon>
        <taxon>Parabasalia</taxon>
        <taxon>Tritrichomonadida</taxon>
        <taxon>Tritrichomonadidae</taxon>
        <taxon>Tritrichomonas</taxon>
    </lineage>
</organism>
<comment type="caution">
    <text evidence="4">The sequence shown here is derived from an EMBL/GenBank/DDBJ whole genome shotgun (WGS) entry which is preliminary data.</text>
</comment>
<evidence type="ECO:0000313" key="5">
    <source>
        <dbReference type="Proteomes" id="UP001470230"/>
    </source>
</evidence>
<dbReference type="InterPro" id="IPR051630">
    <property type="entry name" value="Corepressor-Demethylase"/>
</dbReference>
<evidence type="ECO:0008006" key="6">
    <source>
        <dbReference type="Google" id="ProtNLM"/>
    </source>
</evidence>
<evidence type="ECO:0000256" key="2">
    <source>
        <dbReference type="ARBA" id="ARBA00023242"/>
    </source>
</evidence>
<keyword evidence="3" id="KW-0802">TPR repeat</keyword>
<evidence type="ECO:0000256" key="1">
    <source>
        <dbReference type="ARBA" id="ARBA00004123"/>
    </source>
</evidence>
<dbReference type="Pfam" id="PF13174">
    <property type="entry name" value="TPR_6"/>
    <property type="match status" value="1"/>
</dbReference>
<reference evidence="4 5" key="1">
    <citation type="submission" date="2024-04" db="EMBL/GenBank/DDBJ databases">
        <title>Tritrichomonas musculus Genome.</title>
        <authorList>
            <person name="Alves-Ferreira E."/>
            <person name="Grigg M."/>
            <person name="Lorenzi H."/>
            <person name="Galac M."/>
        </authorList>
    </citation>
    <scope>NUCLEOTIDE SEQUENCE [LARGE SCALE GENOMIC DNA]</scope>
    <source>
        <strain evidence="4 5">EAF2021</strain>
    </source>
</reference>
<keyword evidence="2" id="KW-0539">Nucleus</keyword>
<dbReference type="InterPro" id="IPR019734">
    <property type="entry name" value="TPR_rpt"/>
</dbReference>
<evidence type="ECO:0000256" key="3">
    <source>
        <dbReference type="PROSITE-ProRule" id="PRU00339"/>
    </source>
</evidence>
<gene>
    <name evidence="4" type="ORF">M9Y10_009419</name>
</gene>
<dbReference type="PANTHER" id="PTHR14017:SF1">
    <property type="entry name" value="LD02225P"/>
    <property type="match status" value="1"/>
</dbReference>
<sequence length="453" mass="52097">MNNSSSIAAGLLSKTLDRATKEYERSWGKLADLTSLFQSSNDTSISLCRLISYNPTTLLEKNSNLSMEYFESDKIEKIDQSKEAISQQIIKTANQIEKDPSNVKLWIILGHCYALLNDFTNAYTAYTNVLNLDPSNKDPYFLYGIGSVRLHFKILNEKGSHFQNISLDKMPEAPDVHLRFAIMLRMMGENFRALKEFDDILQRKSLPPNLTVDDINFQKAFTYQLSNQHAKAKSMYESLYQNHPNTIEIIQQYCWFLSLSKDPQSLDEAERIIKKADINDPLLNFVKAQIAMKKDDMNTAYQSYCNCISFWSDSPLFWCGLGVLYFKNDQSQDAIVAFQRALYLKGELVEAWANLGLIFEFLGEPQNAMKIYEAAESKCENNQIIIERKKELQMGRRQPSQSMILEVNDSKYFQQVAEKIANQYIADSPFIPPEQIGLDSSYNIYISNHRSLF</sequence>
<feature type="repeat" description="TPR" evidence="3">
    <location>
        <begin position="315"/>
        <end position="348"/>
    </location>
</feature>
<proteinExistence type="predicted"/>